<keyword evidence="3" id="KW-1185">Reference proteome</keyword>
<proteinExistence type="predicted"/>
<accession>A0A291H1A4</accession>
<dbReference type="KEGG" id="bgg:CFK41_16805"/>
<keyword evidence="1" id="KW-0812">Transmembrane</keyword>
<name>A0A291H1A4_9MICO</name>
<dbReference type="Proteomes" id="UP000217889">
    <property type="component" value="Chromosome"/>
</dbReference>
<organism evidence="2 3">
    <name type="scientific">Brachybacterium ginsengisoli</name>
    <dbReference type="NCBI Taxonomy" id="1331682"/>
    <lineage>
        <taxon>Bacteria</taxon>
        <taxon>Bacillati</taxon>
        <taxon>Actinomycetota</taxon>
        <taxon>Actinomycetes</taxon>
        <taxon>Micrococcales</taxon>
        <taxon>Dermabacteraceae</taxon>
        <taxon>Brachybacterium</taxon>
    </lineage>
</organism>
<sequence>MESHHELPVGRELRAASETGQIPAVPAGSDASGQSANWRTSVGIALALVLAFVVITLVSL</sequence>
<keyword evidence="1" id="KW-0472">Membrane</keyword>
<reference evidence="2 3" key="1">
    <citation type="journal article" date="2014" name="Int. J. Syst. Evol. Microbiol.">
        <title>Brachybacterium ginsengisoli sp. nov., isolated from soil of a ginseng field.</title>
        <authorList>
            <person name="Hoang V.A."/>
            <person name="Kim Y.J."/>
            <person name="Nguyen N.L."/>
            <person name="Yang D.C."/>
        </authorList>
    </citation>
    <scope>NUCLEOTIDE SEQUENCE [LARGE SCALE GENOMIC DNA]</scope>
    <source>
        <strain evidence="2 3">DCY80</strain>
    </source>
</reference>
<dbReference type="OrthoDB" id="4794524at2"/>
<keyword evidence="1" id="KW-1133">Transmembrane helix</keyword>
<evidence type="ECO:0000313" key="2">
    <source>
        <dbReference type="EMBL" id="ATG56251.1"/>
    </source>
</evidence>
<protein>
    <submittedName>
        <fullName evidence="2">Uncharacterized protein</fullName>
    </submittedName>
</protein>
<dbReference type="EMBL" id="CP023564">
    <property type="protein sequence ID" value="ATG56251.1"/>
    <property type="molecule type" value="Genomic_DNA"/>
</dbReference>
<dbReference type="AlphaFoldDB" id="A0A291H1A4"/>
<evidence type="ECO:0000256" key="1">
    <source>
        <dbReference type="SAM" id="Phobius"/>
    </source>
</evidence>
<gene>
    <name evidence="2" type="ORF">CFK41_16805</name>
</gene>
<evidence type="ECO:0000313" key="3">
    <source>
        <dbReference type="Proteomes" id="UP000217889"/>
    </source>
</evidence>
<feature type="transmembrane region" description="Helical" evidence="1">
    <location>
        <begin position="38"/>
        <end position="58"/>
    </location>
</feature>
<dbReference type="RefSeq" id="WP_096800711.1">
    <property type="nucleotide sequence ID" value="NZ_CP023564.1"/>
</dbReference>